<sequence length="74" mass="8506">MLGYGHDESAPTPDGVFCGVSWVDITLLVNRLQRVGYLYVKLAQNKRVVFALQKYGFWRAKRGFLMDKKGVLHF</sequence>
<dbReference type="Proteomes" id="UP000254235">
    <property type="component" value="Unassembled WGS sequence"/>
</dbReference>
<dbReference type="AlphaFoldDB" id="A0A379GB32"/>
<proteinExistence type="predicted"/>
<accession>A0A379GB32</accession>
<evidence type="ECO:0000313" key="1">
    <source>
        <dbReference type="EMBL" id="SUC37723.1"/>
    </source>
</evidence>
<protein>
    <submittedName>
        <fullName evidence="1">Uncharacterized protein</fullName>
    </submittedName>
</protein>
<name>A0A379GB32_9BACT</name>
<organism evidence="1 2">
    <name type="scientific">Prevotella pallens</name>
    <dbReference type="NCBI Taxonomy" id="60133"/>
    <lineage>
        <taxon>Bacteria</taxon>
        <taxon>Pseudomonadati</taxon>
        <taxon>Bacteroidota</taxon>
        <taxon>Bacteroidia</taxon>
        <taxon>Bacteroidales</taxon>
        <taxon>Prevotellaceae</taxon>
        <taxon>Prevotella</taxon>
    </lineage>
</organism>
<dbReference type="EMBL" id="UGTP01000003">
    <property type="protein sequence ID" value="SUC37723.1"/>
    <property type="molecule type" value="Genomic_DNA"/>
</dbReference>
<evidence type="ECO:0000313" key="2">
    <source>
        <dbReference type="Proteomes" id="UP000254235"/>
    </source>
</evidence>
<gene>
    <name evidence="1" type="ORF">NCTC13043_02219</name>
</gene>
<reference evidence="1 2" key="1">
    <citation type="submission" date="2018-06" db="EMBL/GenBank/DDBJ databases">
        <authorList>
            <consortium name="Pathogen Informatics"/>
            <person name="Doyle S."/>
        </authorList>
    </citation>
    <scope>NUCLEOTIDE SEQUENCE [LARGE SCALE GENOMIC DNA]</scope>
    <source>
        <strain evidence="1 2">NCTC13043</strain>
    </source>
</reference>